<dbReference type="Proteomes" id="UP000291469">
    <property type="component" value="Chromosome"/>
</dbReference>
<dbReference type="Pfam" id="PF13439">
    <property type="entry name" value="Glyco_transf_4"/>
    <property type="match status" value="1"/>
</dbReference>
<dbReference type="PANTHER" id="PTHR12526:SF635">
    <property type="entry name" value="GLYCOSYL TRANSFERASE GROUP 1"/>
    <property type="match status" value="1"/>
</dbReference>
<feature type="domain" description="Glycosyltransferase subfamily 4-like N-terminal" evidence="5">
    <location>
        <begin position="107"/>
        <end position="266"/>
    </location>
</feature>
<evidence type="ECO:0000256" key="3">
    <source>
        <dbReference type="SAM" id="MobiDB-lite"/>
    </source>
</evidence>
<evidence type="ECO:0000259" key="4">
    <source>
        <dbReference type="Pfam" id="PF00534"/>
    </source>
</evidence>
<dbReference type="EMBL" id="CP036402">
    <property type="protein sequence ID" value="QBI18367.1"/>
    <property type="molecule type" value="Genomic_DNA"/>
</dbReference>
<organism evidence="6 7">
    <name type="scientific">Egibacter rhizosphaerae</name>
    <dbReference type="NCBI Taxonomy" id="1670831"/>
    <lineage>
        <taxon>Bacteria</taxon>
        <taxon>Bacillati</taxon>
        <taxon>Actinomycetota</taxon>
        <taxon>Nitriliruptoria</taxon>
        <taxon>Egibacterales</taxon>
        <taxon>Egibacteraceae</taxon>
        <taxon>Egibacter</taxon>
    </lineage>
</organism>
<reference evidence="6 7" key="1">
    <citation type="submission" date="2019-01" db="EMBL/GenBank/DDBJ databases">
        <title>Egibacter rhizosphaerae EGI 80759T.</title>
        <authorList>
            <person name="Chen D.-D."/>
            <person name="Tian Y."/>
            <person name="Jiao J.-Y."/>
            <person name="Zhang X.-T."/>
            <person name="Zhang Y.-G."/>
            <person name="Zhang Y."/>
            <person name="Xiao M."/>
            <person name="Shu W.-S."/>
            <person name="Li W.-J."/>
        </authorList>
    </citation>
    <scope>NUCLEOTIDE SEQUENCE [LARGE SCALE GENOMIC DNA]</scope>
    <source>
        <strain evidence="6 7">EGI 80759</strain>
    </source>
</reference>
<dbReference type="GO" id="GO:0016757">
    <property type="term" value="F:glycosyltransferase activity"/>
    <property type="evidence" value="ECO:0007669"/>
    <property type="project" value="UniProtKB-KW"/>
</dbReference>
<evidence type="ECO:0000256" key="2">
    <source>
        <dbReference type="ARBA" id="ARBA00022679"/>
    </source>
</evidence>
<dbReference type="Pfam" id="PF00534">
    <property type="entry name" value="Glycos_transf_1"/>
    <property type="match status" value="1"/>
</dbReference>
<protein>
    <submittedName>
        <fullName evidence="6">Glycosyltransferase</fullName>
    </submittedName>
</protein>
<dbReference type="SUPFAM" id="SSF53756">
    <property type="entry name" value="UDP-Glycosyltransferase/glycogen phosphorylase"/>
    <property type="match status" value="1"/>
</dbReference>
<dbReference type="InterPro" id="IPR028098">
    <property type="entry name" value="Glyco_trans_4-like_N"/>
</dbReference>
<gene>
    <name evidence="6" type="ORF">ER308_01455</name>
</gene>
<keyword evidence="1" id="KW-0328">Glycosyltransferase</keyword>
<accession>A0A411YB13</accession>
<evidence type="ECO:0000313" key="7">
    <source>
        <dbReference type="Proteomes" id="UP000291469"/>
    </source>
</evidence>
<keyword evidence="2 6" id="KW-0808">Transferase</keyword>
<feature type="compositionally biased region" description="Basic and acidic residues" evidence="3">
    <location>
        <begin position="131"/>
        <end position="142"/>
    </location>
</feature>
<dbReference type="AlphaFoldDB" id="A0A411YB13"/>
<evidence type="ECO:0000259" key="5">
    <source>
        <dbReference type="Pfam" id="PF13439"/>
    </source>
</evidence>
<keyword evidence="7" id="KW-1185">Reference proteome</keyword>
<evidence type="ECO:0000256" key="1">
    <source>
        <dbReference type="ARBA" id="ARBA00022676"/>
    </source>
</evidence>
<dbReference type="OrthoDB" id="9810929at2"/>
<name>A0A411YB13_9ACTN</name>
<dbReference type="PANTHER" id="PTHR12526">
    <property type="entry name" value="GLYCOSYLTRANSFERASE"/>
    <property type="match status" value="1"/>
</dbReference>
<dbReference type="Gene3D" id="3.40.50.2000">
    <property type="entry name" value="Glycogen Phosphorylase B"/>
    <property type="match status" value="2"/>
</dbReference>
<dbReference type="InterPro" id="IPR001296">
    <property type="entry name" value="Glyco_trans_1"/>
</dbReference>
<feature type="region of interest" description="Disordered" evidence="3">
    <location>
        <begin position="125"/>
        <end position="155"/>
    </location>
</feature>
<evidence type="ECO:0000313" key="6">
    <source>
        <dbReference type="EMBL" id="QBI18367.1"/>
    </source>
</evidence>
<sequence>MRRMRRVRSCRPERCDPCAVRAARPGYPGAGSPNSASTREPLASERLHACTARHGYRLRVWKGGRGHAPCEIERSTMRIAMVAEGAEPEPALGAGAARGREGDVCAWATHLARAGNSVELSVGRQAPGLVEHSEQEGLETRRLPKPPSSPESWDAATEPIADALAEQWREEPPDLIHTWGMLAAAAARRAVGDRPLVHTFTDLRSLQSAHRMVRGSRPAELALEQQLAYSATRCVVHCGAVLAKLRALEVSRSDISSLPVGVDTRRFSTDVPGVERSPGGRLVTVASPPSLHDLQGVLSALREVPETELLVVGGPRPAELDGDETIGALRKHARQVGVEHRVRFLGQVPHREAPALLRSADLLVQYPTVPSHASMVPAAQALACGVPVVAADLGGLGRIAGTRKPSPVATVPPRDARGLARCLRTLLDEPKRRREMARLAPSVKHGWTDWTTAAGHAADLYREVLDARAARTPAAVSAAPGP</sequence>
<dbReference type="KEGG" id="erz:ER308_01455"/>
<proteinExistence type="predicted"/>
<feature type="domain" description="Glycosyl transferase family 1" evidence="4">
    <location>
        <begin position="297"/>
        <end position="438"/>
    </location>
</feature>